<sequence length="306" mass="31883">MRLESVVLAHDGRPGSPERIPAVLGPAAEQCPELALKGVLALGGGDAAGLAEQLGTRVLDPGQLGDTDLVVGTLHPETLLGTPELGRAGMVAADRLIGTDREQVERLRGLAYADRLRPLTPWRHHAAVTPLLASVAGGRFGLIHAIHAELLAGNADVTEGTWALPWLTAGVLDLISQFVPAGELTLHAVECGSSVTLSGTWRDGCIFTAMVGSPRPGVPESVHRYRLLASHGQAFVDLASPLMTLYTNRIERIPLTTTPMARQLSLIATGGGAGFDVLVDSAARVAMIRESIATGAVVSSMSVGSV</sequence>
<reference evidence="1 2" key="1">
    <citation type="submission" date="2017-07" db="EMBL/GenBank/DDBJ databases">
        <title>Draft whole genome sequences of clinical Proprionibacteriaceae strains.</title>
        <authorList>
            <person name="Bernier A.-M."/>
            <person name="Bernard K."/>
            <person name="Domingo M.-C."/>
        </authorList>
    </citation>
    <scope>NUCLEOTIDE SEQUENCE [LARGE SCALE GENOMIC DNA]</scope>
    <source>
        <strain evidence="1 2">NML 030167</strain>
    </source>
</reference>
<proteinExistence type="predicted"/>
<dbReference type="OrthoDB" id="128043at2"/>
<evidence type="ECO:0000313" key="1">
    <source>
        <dbReference type="EMBL" id="OYO16788.1"/>
    </source>
</evidence>
<gene>
    <name evidence="1" type="ORF">CGZ94_03940</name>
</gene>
<dbReference type="RefSeq" id="WP_094356298.1">
    <property type="nucleotide sequence ID" value="NZ_NMVK01000007.1"/>
</dbReference>
<dbReference type="EMBL" id="NMVO01000002">
    <property type="protein sequence ID" value="OYO16788.1"/>
    <property type="molecule type" value="Genomic_DNA"/>
</dbReference>
<name>A0A255GLS3_9ACTN</name>
<accession>A0A255GLS3</accession>
<evidence type="ECO:0000313" key="2">
    <source>
        <dbReference type="Proteomes" id="UP000215896"/>
    </source>
</evidence>
<keyword evidence="2" id="KW-1185">Reference proteome</keyword>
<protein>
    <submittedName>
        <fullName evidence="1">Uncharacterized protein</fullName>
    </submittedName>
</protein>
<dbReference type="Proteomes" id="UP000215896">
    <property type="component" value="Unassembled WGS sequence"/>
</dbReference>
<dbReference type="AlphaFoldDB" id="A0A255GLS3"/>
<comment type="caution">
    <text evidence="1">The sequence shown here is derived from an EMBL/GenBank/DDBJ whole genome shotgun (WGS) entry which is preliminary data.</text>
</comment>
<organism evidence="1 2">
    <name type="scientific">Enemella evansiae</name>
    <dbReference type="NCBI Taxonomy" id="2016499"/>
    <lineage>
        <taxon>Bacteria</taxon>
        <taxon>Bacillati</taxon>
        <taxon>Actinomycetota</taxon>
        <taxon>Actinomycetes</taxon>
        <taxon>Propionibacteriales</taxon>
        <taxon>Propionibacteriaceae</taxon>
        <taxon>Enemella</taxon>
    </lineage>
</organism>